<dbReference type="FunFam" id="2.30.38.10:FF:000001">
    <property type="entry name" value="Non-ribosomal peptide synthetase PvdI"/>
    <property type="match status" value="1"/>
</dbReference>
<protein>
    <recommendedName>
        <fullName evidence="4">Carrier domain-containing protein</fullName>
    </recommendedName>
</protein>
<evidence type="ECO:0000256" key="1">
    <source>
        <dbReference type="ARBA" id="ARBA00001957"/>
    </source>
</evidence>
<dbReference type="SMART" id="SM00823">
    <property type="entry name" value="PKS_PP"/>
    <property type="match status" value="1"/>
</dbReference>
<dbReference type="FunFam" id="1.10.1200.10:FF:000016">
    <property type="entry name" value="Non-ribosomal peptide synthase"/>
    <property type="match status" value="1"/>
</dbReference>
<gene>
    <name evidence="5" type="ORF">Phou_020360</name>
</gene>
<evidence type="ECO:0000256" key="2">
    <source>
        <dbReference type="ARBA" id="ARBA00022450"/>
    </source>
</evidence>
<dbReference type="PANTHER" id="PTHR45527:SF1">
    <property type="entry name" value="FATTY ACID SYNTHASE"/>
    <property type="match status" value="1"/>
</dbReference>
<dbReference type="FunFam" id="3.30.300.30:FF:000010">
    <property type="entry name" value="Enterobactin synthetase component F"/>
    <property type="match status" value="1"/>
</dbReference>
<dbReference type="InterPro" id="IPR042099">
    <property type="entry name" value="ANL_N_sf"/>
</dbReference>
<evidence type="ECO:0000259" key="4">
    <source>
        <dbReference type="PROSITE" id="PS50075"/>
    </source>
</evidence>
<keyword evidence="6" id="KW-1185">Reference proteome</keyword>
<dbReference type="Gene3D" id="2.30.38.10">
    <property type="entry name" value="Luciferase, Domain 3"/>
    <property type="match status" value="1"/>
</dbReference>
<comment type="cofactor">
    <cofactor evidence="1">
        <name>pantetheine 4'-phosphate</name>
        <dbReference type="ChEBI" id="CHEBI:47942"/>
    </cofactor>
</comment>
<dbReference type="SUPFAM" id="SSF52777">
    <property type="entry name" value="CoA-dependent acyltransferases"/>
    <property type="match status" value="2"/>
</dbReference>
<dbReference type="CDD" id="cd17643">
    <property type="entry name" value="A_NRPS_Cytc1-like"/>
    <property type="match status" value="1"/>
</dbReference>
<dbReference type="FunFam" id="3.40.50.980:FF:000001">
    <property type="entry name" value="Non-ribosomal peptide synthetase"/>
    <property type="match status" value="2"/>
</dbReference>
<dbReference type="Pfam" id="PF13193">
    <property type="entry name" value="AMP-binding_C"/>
    <property type="match status" value="1"/>
</dbReference>
<accession>A0A6V8K799</accession>
<feature type="domain" description="Carrier" evidence="4">
    <location>
        <begin position="586"/>
        <end position="661"/>
    </location>
</feature>
<comment type="caution">
    <text evidence="5">The sequence shown here is derived from an EMBL/GenBank/DDBJ whole genome shotgun (WGS) entry which is preliminary data.</text>
</comment>
<dbReference type="Pfam" id="PF00550">
    <property type="entry name" value="PP-binding"/>
    <property type="match status" value="1"/>
</dbReference>
<dbReference type="Proteomes" id="UP000482800">
    <property type="component" value="Unassembled WGS sequence"/>
</dbReference>
<dbReference type="GO" id="GO:0031177">
    <property type="term" value="F:phosphopantetheine binding"/>
    <property type="evidence" value="ECO:0007669"/>
    <property type="project" value="InterPro"/>
</dbReference>
<dbReference type="FunFam" id="3.40.50.980:FF:000002">
    <property type="entry name" value="Enterobactin synthetase component F"/>
    <property type="match status" value="1"/>
</dbReference>
<dbReference type="Pfam" id="PF00668">
    <property type="entry name" value="Condensation"/>
    <property type="match status" value="1"/>
</dbReference>
<dbReference type="PANTHER" id="PTHR45527">
    <property type="entry name" value="NONRIBOSOMAL PEPTIDE SYNTHETASE"/>
    <property type="match status" value="1"/>
</dbReference>
<dbReference type="FunFam" id="3.30.559.10:FF:000012">
    <property type="entry name" value="Non-ribosomal peptide synthetase"/>
    <property type="match status" value="1"/>
</dbReference>
<dbReference type="InterPro" id="IPR009081">
    <property type="entry name" value="PP-bd_ACP"/>
</dbReference>
<dbReference type="CDD" id="cd19540">
    <property type="entry name" value="LCL_NRPS-like"/>
    <property type="match status" value="1"/>
</dbReference>
<dbReference type="InterPro" id="IPR025110">
    <property type="entry name" value="AMP-bd_C"/>
</dbReference>
<dbReference type="InterPro" id="IPR045851">
    <property type="entry name" value="AMP-bd_C_sf"/>
</dbReference>
<keyword evidence="3" id="KW-0597">Phosphoprotein</keyword>
<keyword evidence="2" id="KW-0596">Phosphopantetheine</keyword>
<dbReference type="Gene3D" id="3.30.559.30">
    <property type="entry name" value="Nonribosomal peptide synthetase, condensation domain"/>
    <property type="match status" value="2"/>
</dbReference>
<dbReference type="Gene3D" id="3.40.50.12780">
    <property type="entry name" value="N-terminal domain of ligase-like"/>
    <property type="match status" value="1"/>
</dbReference>
<dbReference type="InterPro" id="IPR010071">
    <property type="entry name" value="AA_adenyl_dom"/>
</dbReference>
<dbReference type="NCBIfam" id="TIGR01733">
    <property type="entry name" value="AA-adenyl-dom"/>
    <property type="match status" value="2"/>
</dbReference>
<dbReference type="Gene3D" id="3.40.50.980">
    <property type="match status" value="2"/>
</dbReference>
<reference evidence="5 6" key="1">
    <citation type="submission" date="2020-03" db="EMBL/GenBank/DDBJ databases">
        <title>Whole genome shotgun sequence of Phytohabitans houttuyneae NBRC 108639.</title>
        <authorList>
            <person name="Komaki H."/>
            <person name="Tamura T."/>
        </authorList>
    </citation>
    <scope>NUCLEOTIDE SEQUENCE [LARGE SCALE GENOMIC DNA]</scope>
    <source>
        <strain evidence="5 6">NBRC 108639</strain>
    </source>
</reference>
<evidence type="ECO:0000256" key="3">
    <source>
        <dbReference type="ARBA" id="ARBA00022553"/>
    </source>
</evidence>
<dbReference type="Gene3D" id="3.30.300.30">
    <property type="match status" value="2"/>
</dbReference>
<dbReference type="GO" id="GO:0044550">
    <property type="term" value="P:secondary metabolite biosynthetic process"/>
    <property type="evidence" value="ECO:0007669"/>
    <property type="project" value="UniProtKB-ARBA"/>
</dbReference>
<dbReference type="SUPFAM" id="SSF47336">
    <property type="entry name" value="ACP-like"/>
    <property type="match status" value="1"/>
</dbReference>
<dbReference type="InterPro" id="IPR023213">
    <property type="entry name" value="CAT-like_dom_sf"/>
</dbReference>
<dbReference type="PROSITE" id="PS00012">
    <property type="entry name" value="PHOSPHOPANTETHEINE"/>
    <property type="match status" value="1"/>
</dbReference>
<dbReference type="InterPro" id="IPR000873">
    <property type="entry name" value="AMP-dep_synth/lig_dom"/>
</dbReference>
<reference evidence="5 6" key="2">
    <citation type="submission" date="2020-03" db="EMBL/GenBank/DDBJ databases">
        <authorList>
            <person name="Ichikawa N."/>
            <person name="Kimura A."/>
            <person name="Kitahashi Y."/>
            <person name="Uohara A."/>
        </authorList>
    </citation>
    <scope>NUCLEOTIDE SEQUENCE [LARGE SCALE GENOMIC DNA]</scope>
    <source>
        <strain evidence="5 6">NBRC 108639</strain>
    </source>
</reference>
<dbReference type="GO" id="GO:0043041">
    <property type="term" value="P:amino acid activation for nonribosomal peptide biosynthetic process"/>
    <property type="evidence" value="ECO:0007669"/>
    <property type="project" value="TreeGrafter"/>
</dbReference>
<dbReference type="PROSITE" id="PS00455">
    <property type="entry name" value="AMP_BINDING"/>
    <property type="match status" value="2"/>
</dbReference>
<dbReference type="Pfam" id="PF00501">
    <property type="entry name" value="AMP-binding"/>
    <property type="match status" value="2"/>
</dbReference>
<evidence type="ECO:0000313" key="6">
    <source>
        <dbReference type="Proteomes" id="UP000482800"/>
    </source>
</evidence>
<dbReference type="InterPro" id="IPR006162">
    <property type="entry name" value="Ppantetheine_attach_site"/>
</dbReference>
<dbReference type="FunFam" id="3.40.50.12780:FF:000012">
    <property type="entry name" value="Non-ribosomal peptide synthetase"/>
    <property type="match status" value="2"/>
</dbReference>
<dbReference type="GO" id="GO:0005829">
    <property type="term" value="C:cytosol"/>
    <property type="evidence" value="ECO:0007669"/>
    <property type="project" value="TreeGrafter"/>
</dbReference>
<dbReference type="Gene3D" id="3.30.559.10">
    <property type="entry name" value="Chloramphenicol acetyltransferase-like domain"/>
    <property type="match status" value="1"/>
</dbReference>
<proteinExistence type="predicted"/>
<dbReference type="GO" id="GO:0003824">
    <property type="term" value="F:catalytic activity"/>
    <property type="evidence" value="ECO:0007669"/>
    <property type="project" value="InterPro"/>
</dbReference>
<dbReference type="InterPro" id="IPR020806">
    <property type="entry name" value="PKS_PP-bd"/>
</dbReference>
<dbReference type="PROSITE" id="PS50075">
    <property type="entry name" value="CARRIER"/>
    <property type="match status" value="1"/>
</dbReference>
<dbReference type="InterPro" id="IPR001242">
    <property type="entry name" value="Condensation_dom"/>
</dbReference>
<dbReference type="InterPro" id="IPR036736">
    <property type="entry name" value="ACP-like_sf"/>
</dbReference>
<evidence type="ECO:0000313" key="5">
    <source>
        <dbReference type="EMBL" id="GFJ77856.1"/>
    </source>
</evidence>
<dbReference type="Gene3D" id="1.10.1200.10">
    <property type="entry name" value="ACP-like"/>
    <property type="match status" value="1"/>
</dbReference>
<name>A0A6V8K799_9ACTN</name>
<dbReference type="InterPro" id="IPR020845">
    <property type="entry name" value="AMP-binding_CS"/>
</dbReference>
<dbReference type="GO" id="GO:0072330">
    <property type="term" value="P:monocarboxylic acid biosynthetic process"/>
    <property type="evidence" value="ECO:0007669"/>
    <property type="project" value="UniProtKB-ARBA"/>
</dbReference>
<dbReference type="GO" id="GO:0008610">
    <property type="term" value="P:lipid biosynthetic process"/>
    <property type="evidence" value="ECO:0007669"/>
    <property type="project" value="UniProtKB-ARBA"/>
</dbReference>
<dbReference type="EMBL" id="BLPF01000001">
    <property type="protein sequence ID" value="GFJ77856.1"/>
    <property type="molecule type" value="Genomic_DNA"/>
</dbReference>
<sequence>MVGELFDAEGNPAGLRGSLVAAADLFEATTAERFARWFTTTLDAVTAAPDTRLHAVGVLEVGERDRVVRGWNDVSVVVPDVTFVELFAERVEAAPDAVAVVFEDVRLSYGELDARANRLARLLRGVGVGVESRVAVVMDRGADLVVALLAVLKSGAAYLPIDPATPADRVAFVLGDAAAAGIVTTSVHVPVVASAGLPLVVLDDPSVTAELSVLDATSLPAVGLPDQLAYVIYTSGSTGRPKGVGVSHRSLVGLFASTDELFELGADDVWTCFHSFAFDFSVWELWGALAHGARVVVVSHAVSRSPREFVELLVRERVTVLSQTPSALYQLLAVDGFGPGSLRLMVFGGEALDPVRLAGWWERAGSGGPRLVNMYGITETTVHTTAWDVTPADRGSVVGRGIPGWSVFLLDESLTPVPVGVPGEIYVAGHGVARGYVGRAGLTASRFVACPFAGAGGRMYRSGDLARWSPDGRLVFLGRADEQVKVRGFRIEPGEIAAVLLTHPQVAQAAVVAREDSPGDKRLVAYIVGGVGESELKAFAGQRLPEYMVPSAVVTLDKIPLTVNGKLDRKALPAPDYAANAGTGRRPATAREEILCAAFAQVLGLESVGVDDSFFDLGGHSLLAVRLSSRIRAVLDVDVPLRVLFEAPTVASLAARLAGPEGDEPRPVLRAGARPERVPLSYAQRRLWFLAQLEGPSPTYNIPMMVRLDGNLNVAALDAALRDVIARHESLRTVFPSVDGEPYQRILDPAELEWSLQATSVTADELPAAVAGAEAYAFDLATEAPVRGWLFALAPDDHVLVLVVHHIAGDGWSMGPLRRDVSEAYAARRNGAAPVWEPLPVQYADYALWQRDLLGDEADPGSLLAGQVGFWREALAGAPEELALPLDRPRPAVATHRGHLASLDVPAELHERLVGLARAEGATPFMVLQAAVAVLLSRLGAGDDISIGSAIAGRTDEALDDLVGFFVNTLVIRTDLSGDPEFRQVLGRVREASLGAFAHQDVPFERLVEELAPVRSLSRHPLFQVGLTLQNVEQRVVDPATSQSLMDGGAAAAKFDVDFTVGEVFDSEGRPAGLRGSVVVAADLFEPATARRFAGWLVRVLELVLTNPAARLQAVQLVEAAERERLLVGWNETGSPVPAGSVLELFAGRVAVAPDAVAVVGDGGVELTYAQLDGRANQLGHRLVESGVTAESVVAVALDHSVDLVVAVLAVWKAGAAYLPVDLSLPADRVAFMLADSSARLLLTDGDVPADDVPVLRLDDQRIAAQPSTAPAVTLNPAGLAYVIYTSGSTGTPKGVAVPHRGAINLAVAQIAHFQVESTSRVLQFASVGFDAAVSELLMALCSGAVLVMVPAERLRSELASVLTQFAVSHVTLPPAVLGVLADDDLASVTTLVSAGEALDQALVDRWASGRRFINAYGPTEVSVCASMSRPLNVGDAPLIGAPIANGRLYVLDDALSPVPVGVPGELYVAGAGVARGYVGRAGLSAQRFVACPFGAAGERMYRTGDRVKWTPDGQLVFLGRADEQVKVRGFRIEPGEIEAVLLTHPGSLRLLSSLGKTCPVTSGWSPMLWAVSTSRC</sequence>
<dbReference type="SUPFAM" id="SSF56801">
    <property type="entry name" value="Acetyl-CoA synthetase-like"/>
    <property type="match status" value="2"/>
</dbReference>
<organism evidence="5 6">
    <name type="scientific">Phytohabitans houttuyneae</name>
    <dbReference type="NCBI Taxonomy" id="1076126"/>
    <lineage>
        <taxon>Bacteria</taxon>
        <taxon>Bacillati</taxon>
        <taxon>Actinomycetota</taxon>
        <taxon>Actinomycetes</taxon>
        <taxon>Micromonosporales</taxon>
        <taxon>Micromonosporaceae</taxon>
    </lineage>
</organism>